<evidence type="ECO:0000313" key="1">
    <source>
        <dbReference type="EMBL" id="RZT76514.1"/>
    </source>
</evidence>
<comment type="caution">
    <text evidence="1">The sequence shown here is derived from an EMBL/GenBank/DDBJ whole genome shotgun (WGS) entry which is preliminary data.</text>
</comment>
<gene>
    <name evidence="1" type="ORF">EV678_2391</name>
</gene>
<protein>
    <submittedName>
        <fullName evidence="1">Uncharacterized protein</fullName>
    </submittedName>
</protein>
<name>A0ABY0IMT2_9RHOO</name>
<dbReference type="EMBL" id="SHKM01000002">
    <property type="protein sequence ID" value="RZT76514.1"/>
    <property type="molecule type" value="Genomic_DNA"/>
</dbReference>
<organism evidence="1 2">
    <name type="scientific">Azospira oryzae</name>
    <dbReference type="NCBI Taxonomy" id="146939"/>
    <lineage>
        <taxon>Bacteria</taxon>
        <taxon>Pseudomonadati</taxon>
        <taxon>Pseudomonadota</taxon>
        <taxon>Betaproteobacteria</taxon>
        <taxon>Rhodocyclales</taxon>
        <taxon>Rhodocyclaceae</taxon>
        <taxon>Azospira</taxon>
    </lineage>
</organism>
<keyword evidence="2" id="KW-1185">Reference proteome</keyword>
<dbReference type="Proteomes" id="UP000292136">
    <property type="component" value="Unassembled WGS sequence"/>
</dbReference>
<sequence>MSAKEINTALVLAPALPLTLMGLAFAVYLCL</sequence>
<proteinExistence type="predicted"/>
<accession>A0ABY0IMT2</accession>
<evidence type="ECO:0000313" key="2">
    <source>
        <dbReference type="Proteomes" id="UP000292136"/>
    </source>
</evidence>
<reference evidence="1 2" key="1">
    <citation type="submission" date="2019-02" db="EMBL/GenBank/DDBJ databases">
        <title>Genomic Encyclopedia of Type Strains, Phase IV (KMG-IV): sequencing the most valuable type-strain genomes for metagenomic binning, comparative biology and taxonomic classification.</title>
        <authorList>
            <person name="Goeker M."/>
        </authorList>
    </citation>
    <scope>NUCLEOTIDE SEQUENCE [LARGE SCALE GENOMIC DNA]</scope>
    <source>
        <strain evidence="1 2">DSM 21223</strain>
    </source>
</reference>